<dbReference type="SUPFAM" id="SSF52980">
    <property type="entry name" value="Restriction endonuclease-like"/>
    <property type="match status" value="1"/>
</dbReference>
<dbReference type="HAMAP" id="MF_00048">
    <property type="entry name" value="UPF0102"/>
    <property type="match status" value="1"/>
</dbReference>
<sequence>MAEHNDFGKEAENQAVFFLEQKGYNIIARNHRYLKAELDIIAEKDNTLVVVEVKARQHNALVEPHEAVNKRKIKLIISATNEFLQSYPKNVEVRFDIISIIKTPQDAFEITHIENAFESIDG</sequence>
<dbReference type="NCBIfam" id="NF009150">
    <property type="entry name" value="PRK12497.1-3"/>
    <property type="match status" value="1"/>
</dbReference>
<dbReference type="InterPro" id="IPR003509">
    <property type="entry name" value="UPF0102_YraN-like"/>
</dbReference>
<dbReference type="AlphaFoldDB" id="A0A1A5HHB6"/>
<dbReference type="InterPro" id="IPR011335">
    <property type="entry name" value="Restrct_endonuc-II-like"/>
</dbReference>
<proteinExistence type="inferred from homology"/>
<evidence type="ECO:0000313" key="4">
    <source>
        <dbReference type="Proteomes" id="UP000189883"/>
    </source>
</evidence>
<dbReference type="NCBIfam" id="TIGR00252">
    <property type="entry name" value="YraN family protein"/>
    <property type="match status" value="1"/>
</dbReference>
<organism evidence="3 4">
    <name type="scientific">Riemerella anatipestifer</name>
    <name type="common">Moraxella anatipestifer</name>
    <dbReference type="NCBI Taxonomy" id="34085"/>
    <lineage>
        <taxon>Bacteria</taxon>
        <taxon>Pseudomonadati</taxon>
        <taxon>Bacteroidota</taxon>
        <taxon>Flavobacteriia</taxon>
        <taxon>Flavobacteriales</taxon>
        <taxon>Weeksellaceae</taxon>
        <taxon>Riemerella</taxon>
    </lineage>
</organism>
<evidence type="ECO:0000313" key="3">
    <source>
        <dbReference type="EMBL" id="AQY22098.1"/>
    </source>
</evidence>
<comment type="similarity">
    <text evidence="1 2">Belongs to the UPF0102 family.</text>
</comment>
<evidence type="ECO:0000256" key="1">
    <source>
        <dbReference type="ARBA" id="ARBA00006738"/>
    </source>
</evidence>
<dbReference type="InterPro" id="IPR011856">
    <property type="entry name" value="tRNA_endonuc-like_dom_sf"/>
</dbReference>
<dbReference type="PANTHER" id="PTHR34039:SF1">
    <property type="entry name" value="UPF0102 PROTEIN YRAN"/>
    <property type="match status" value="1"/>
</dbReference>
<name>A0A1A5HHB6_RIEAN</name>
<dbReference type="OrthoDB" id="9802516at2"/>
<dbReference type="PANTHER" id="PTHR34039">
    <property type="entry name" value="UPF0102 PROTEIN YRAN"/>
    <property type="match status" value="1"/>
</dbReference>
<reference evidence="3 4" key="1">
    <citation type="submission" date="2015-06" db="EMBL/GenBank/DDBJ databases">
        <title>R. anatipestifer strain HXb2 is the most virulent strain so far, and the genome sequence would help us uncover the pathogenesis.</title>
        <authorList>
            <person name="Hu Q."/>
            <person name="Qi J."/>
            <person name="Bo H."/>
            <person name="Liu G."/>
            <person name="Tao M."/>
            <person name="Ding Y."/>
            <person name="Xue Y."/>
        </authorList>
    </citation>
    <scope>NUCLEOTIDE SEQUENCE [LARGE SCALE GENOMIC DNA]</scope>
    <source>
        <strain evidence="3 4">HXb2</strain>
    </source>
</reference>
<dbReference type="Gene3D" id="3.40.1350.10">
    <property type="match status" value="1"/>
</dbReference>
<dbReference type="Pfam" id="PF02021">
    <property type="entry name" value="UPF0102"/>
    <property type="match status" value="1"/>
</dbReference>
<gene>
    <name evidence="3" type="ORF">AB406_1149</name>
</gene>
<protein>
    <recommendedName>
        <fullName evidence="2">UPF0102 protein AB406_1149</fullName>
    </recommendedName>
</protein>
<dbReference type="EMBL" id="CP011859">
    <property type="protein sequence ID" value="AQY22098.1"/>
    <property type="molecule type" value="Genomic_DNA"/>
</dbReference>
<dbReference type="GO" id="GO:0003676">
    <property type="term" value="F:nucleic acid binding"/>
    <property type="evidence" value="ECO:0007669"/>
    <property type="project" value="InterPro"/>
</dbReference>
<dbReference type="RefSeq" id="WP_064971161.1">
    <property type="nucleotide sequence ID" value="NZ_CP011859.1"/>
</dbReference>
<evidence type="ECO:0000256" key="2">
    <source>
        <dbReference type="HAMAP-Rule" id="MF_00048"/>
    </source>
</evidence>
<accession>A0A1A5HHB6</accession>
<dbReference type="Proteomes" id="UP000189883">
    <property type="component" value="Chromosome"/>
</dbReference>